<keyword evidence="1" id="KW-0614">Plasmid</keyword>
<evidence type="ECO:0000313" key="2">
    <source>
        <dbReference type="Proteomes" id="UP000000268"/>
    </source>
</evidence>
<accession>A8ZPJ2</accession>
<dbReference type="EMBL" id="CP000842">
    <property type="protein sequence ID" value="ABW32928.1"/>
    <property type="molecule type" value="Genomic_DNA"/>
</dbReference>
<gene>
    <name evidence="1" type="ordered locus">AM1_E0159</name>
</gene>
<dbReference type="OrthoDB" id="9865066at2"/>
<geneLocation type="plasmid" evidence="1 2">
    <name>pREB5</name>
</geneLocation>
<dbReference type="HOGENOM" id="CLU_2476226_0_0_3"/>
<protein>
    <submittedName>
        <fullName evidence="1">Uncharacterized protein</fullName>
    </submittedName>
</protein>
<reference evidence="1 2" key="1">
    <citation type="journal article" date="2008" name="Proc. Natl. Acad. Sci. U.S.A.">
        <title>Niche adaptation and genome expansion in the chlorophyll d-producing cyanobacterium Acaryochloris marina.</title>
        <authorList>
            <person name="Swingley W.D."/>
            <person name="Chen M."/>
            <person name="Cheung P.C."/>
            <person name="Conrad A.L."/>
            <person name="Dejesa L.C."/>
            <person name="Hao J."/>
            <person name="Honchak B.M."/>
            <person name="Karbach L.E."/>
            <person name="Kurdoglu A."/>
            <person name="Lahiri S."/>
            <person name="Mastrian S.D."/>
            <person name="Miyashita H."/>
            <person name="Page L."/>
            <person name="Ramakrishna P."/>
            <person name="Satoh S."/>
            <person name="Sattley W.M."/>
            <person name="Shimada Y."/>
            <person name="Taylor H.L."/>
            <person name="Tomo T."/>
            <person name="Tsuchiya T."/>
            <person name="Wang Z.T."/>
            <person name="Raymond J."/>
            <person name="Mimuro M."/>
            <person name="Blankenship R.E."/>
            <person name="Touchman J.W."/>
        </authorList>
    </citation>
    <scope>NUCLEOTIDE SEQUENCE [LARGE SCALE GENOMIC DNA]</scope>
    <source>
        <strain evidence="2">MBIC 11017</strain>
        <plasmid evidence="2">Plasmid pREB5</plasmid>
    </source>
</reference>
<dbReference type="AlphaFoldDB" id="A8ZPJ2"/>
<dbReference type="Proteomes" id="UP000000268">
    <property type="component" value="Plasmid pREB5"/>
</dbReference>
<keyword evidence="2" id="KW-1185">Reference proteome</keyword>
<proteinExistence type="predicted"/>
<dbReference type="RefSeq" id="WP_012167925.1">
    <property type="nucleotide sequence ID" value="NC_009930.1"/>
</dbReference>
<sequence>MADINRNPLLKDKFKEKHKLRNQLVISLKHHHHETLGQVPLDVAVNGMYKAWQACHSETSEQLPHGVPTEINPKMHQLGAIVRHLHR</sequence>
<evidence type="ECO:0000313" key="1">
    <source>
        <dbReference type="EMBL" id="ABW32928.1"/>
    </source>
</evidence>
<organism evidence="1 2">
    <name type="scientific">Acaryochloris marina (strain MBIC 11017)</name>
    <dbReference type="NCBI Taxonomy" id="329726"/>
    <lineage>
        <taxon>Bacteria</taxon>
        <taxon>Bacillati</taxon>
        <taxon>Cyanobacteriota</taxon>
        <taxon>Cyanophyceae</taxon>
        <taxon>Acaryochloridales</taxon>
        <taxon>Acaryochloridaceae</taxon>
        <taxon>Acaryochloris</taxon>
    </lineage>
</organism>
<dbReference type="KEGG" id="amr:AM1_E0159"/>
<name>A8ZPJ2_ACAM1</name>